<dbReference type="PRINTS" id="PR01814">
    <property type="entry name" value="ANNEXINPLANT"/>
</dbReference>
<proteinExistence type="inferred from homology"/>
<evidence type="ECO:0000256" key="4">
    <source>
        <dbReference type="ARBA" id="ARBA00023216"/>
    </source>
</evidence>
<reference evidence="8 9" key="1">
    <citation type="journal article" date="2014" name="PLoS ONE">
        <title>Global Analysis of Gene Expression Profiles in Physic Nut (Jatropha curcas L.) Seedlings Exposed to Salt Stress.</title>
        <authorList>
            <person name="Zhang L."/>
            <person name="Zhang C."/>
            <person name="Wu P."/>
            <person name="Chen Y."/>
            <person name="Li M."/>
            <person name="Jiang H."/>
            <person name="Wu G."/>
        </authorList>
    </citation>
    <scope>NUCLEOTIDE SEQUENCE [LARGE SCALE GENOMIC DNA]</scope>
    <source>
        <strain evidence="9">cv. GZQX0401</strain>
        <tissue evidence="8">Young leaves</tissue>
    </source>
</reference>
<dbReference type="FunFam" id="1.10.220.10:FF:000001">
    <property type="entry name" value="Annexin"/>
    <property type="match status" value="1"/>
</dbReference>
<feature type="binding site" evidence="6">
    <location>
        <position position="6"/>
    </location>
    <ligand>
        <name>Ca(2+)</name>
        <dbReference type="ChEBI" id="CHEBI:29108"/>
        <label>1</label>
    </ligand>
</feature>
<keyword evidence="1 6" id="KW-0479">Metal-binding</keyword>
<feature type="binding site" evidence="6">
    <location>
        <position position="279"/>
    </location>
    <ligand>
        <name>Ca(2+)</name>
        <dbReference type="ChEBI" id="CHEBI:29108"/>
        <label>1</label>
    </ligand>
</feature>
<dbReference type="AlphaFoldDB" id="A0A067K6C6"/>
<comment type="similarity">
    <text evidence="7">Belongs to the annexin family.</text>
</comment>
<dbReference type="STRING" id="180498.A0A067K6C6"/>
<keyword evidence="5 7" id="KW-0111">Calcium/phospholipid-binding</keyword>
<dbReference type="PROSITE" id="PS00223">
    <property type="entry name" value="ANNEXIN_1"/>
    <property type="match status" value="1"/>
</dbReference>
<dbReference type="Proteomes" id="UP000027138">
    <property type="component" value="Unassembled WGS sequence"/>
</dbReference>
<dbReference type="Gene3D" id="1.10.220.10">
    <property type="entry name" value="Annexin"/>
    <property type="match status" value="4"/>
</dbReference>
<protein>
    <recommendedName>
        <fullName evidence="7">Annexin</fullName>
    </recommendedName>
</protein>
<dbReference type="GO" id="GO:0005737">
    <property type="term" value="C:cytoplasm"/>
    <property type="evidence" value="ECO:0007669"/>
    <property type="project" value="TreeGrafter"/>
</dbReference>
<keyword evidence="4 7" id="KW-0041">Annexin</keyword>
<evidence type="ECO:0000256" key="5">
    <source>
        <dbReference type="ARBA" id="ARBA00023302"/>
    </source>
</evidence>
<dbReference type="InterPro" id="IPR001464">
    <property type="entry name" value="Annexin"/>
</dbReference>
<evidence type="ECO:0000256" key="2">
    <source>
        <dbReference type="ARBA" id="ARBA00022737"/>
    </source>
</evidence>
<evidence type="ECO:0000256" key="1">
    <source>
        <dbReference type="ARBA" id="ARBA00022723"/>
    </source>
</evidence>
<feature type="binding site" evidence="6">
    <location>
        <position position="8"/>
    </location>
    <ligand>
        <name>Ca(2+)</name>
        <dbReference type="ChEBI" id="CHEBI:29108"/>
        <label>1</label>
    </ligand>
</feature>
<dbReference type="GO" id="GO:0005509">
    <property type="term" value="F:calcium ion binding"/>
    <property type="evidence" value="ECO:0007669"/>
    <property type="project" value="InterPro"/>
</dbReference>
<dbReference type="PRINTS" id="PR00196">
    <property type="entry name" value="ANNEXIN"/>
</dbReference>
<dbReference type="EMBL" id="KK914851">
    <property type="protein sequence ID" value="KDP27364.1"/>
    <property type="molecule type" value="Genomic_DNA"/>
</dbReference>
<accession>A0A067K6C6</accession>
<evidence type="ECO:0000256" key="3">
    <source>
        <dbReference type="ARBA" id="ARBA00022837"/>
    </source>
</evidence>
<evidence type="ECO:0000256" key="6">
    <source>
        <dbReference type="PIRSR" id="PIRSR609118-1"/>
    </source>
</evidence>
<dbReference type="GO" id="GO:0001786">
    <property type="term" value="F:phosphatidylserine binding"/>
    <property type="evidence" value="ECO:0007669"/>
    <property type="project" value="TreeGrafter"/>
</dbReference>
<dbReference type="GO" id="GO:0005544">
    <property type="term" value="F:calcium-dependent phospholipid binding"/>
    <property type="evidence" value="ECO:0007669"/>
    <property type="project" value="UniProtKB-KW"/>
</dbReference>
<organism evidence="8 9">
    <name type="scientific">Jatropha curcas</name>
    <name type="common">Barbados nut</name>
    <dbReference type="NCBI Taxonomy" id="180498"/>
    <lineage>
        <taxon>Eukaryota</taxon>
        <taxon>Viridiplantae</taxon>
        <taxon>Streptophyta</taxon>
        <taxon>Embryophyta</taxon>
        <taxon>Tracheophyta</taxon>
        <taxon>Spermatophyta</taxon>
        <taxon>Magnoliopsida</taxon>
        <taxon>eudicotyledons</taxon>
        <taxon>Gunneridae</taxon>
        <taxon>Pentapetalae</taxon>
        <taxon>rosids</taxon>
        <taxon>fabids</taxon>
        <taxon>Malpighiales</taxon>
        <taxon>Euphorbiaceae</taxon>
        <taxon>Crotonoideae</taxon>
        <taxon>Jatropheae</taxon>
        <taxon>Jatropha</taxon>
    </lineage>
</organism>
<feature type="binding site" evidence="6">
    <location>
        <position position="238"/>
    </location>
    <ligand>
        <name>Ca(2+)</name>
        <dbReference type="ChEBI" id="CHEBI:29108"/>
        <label>1</label>
    </ligand>
</feature>
<dbReference type="PANTHER" id="PTHR10502">
    <property type="entry name" value="ANNEXIN"/>
    <property type="match status" value="1"/>
</dbReference>
<evidence type="ECO:0000313" key="8">
    <source>
        <dbReference type="EMBL" id="KDP27364.1"/>
    </source>
</evidence>
<dbReference type="GO" id="GO:0009408">
    <property type="term" value="P:response to heat"/>
    <property type="evidence" value="ECO:0007669"/>
    <property type="project" value="TreeGrafter"/>
</dbReference>
<dbReference type="Pfam" id="PF00191">
    <property type="entry name" value="Annexin"/>
    <property type="match status" value="4"/>
</dbReference>
<name>A0A067K6C6_JATCU</name>
<dbReference type="SUPFAM" id="SSF47874">
    <property type="entry name" value="Annexin"/>
    <property type="match status" value="1"/>
</dbReference>
<keyword evidence="3 6" id="KW-0106">Calcium</keyword>
<dbReference type="PROSITE" id="PS51897">
    <property type="entry name" value="ANNEXIN_2"/>
    <property type="match status" value="4"/>
</dbReference>
<dbReference type="InterPro" id="IPR018252">
    <property type="entry name" value="Annexin_repeat_CS"/>
</dbReference>
<dbReference type="GO" id="GO:0009651">
    <property type="term" value="P:response to salt stress"/>
    <property type="evidence" value="ECO:0007669"/>
    <property type="project" value="TreeGrafter"/>
</dbReference>
<dbReference type="InterPro" id="IPR009118">
    <property type="entry name" value="AnnexinD_plant"/>
</dbReference>
<dbReference type="PANTHER" id="PTHR10502:SF104">
    <property type="entry name" value="ANNEXIN D1"/>
    <property type="match status" value="1"/>
</dbReference>
<dbReference type="OrthoDB" id="37886at2759"/>
<evidence type="ECO:0000313" key="9">
    <source>
        <dbReference type="Proteomes" id="UP000027138"/>
    </source>
</evidence>
<dbReference type="InterPro" id="IPR018502">
    <property type="entry name" value="Annexin_repeat"/>
</dbReference>
<dbReference type="GO" id="GO:0005886">
    <property type="term" value="C:plasma membrane"/>
    <property type="evidence" value="ECO:0007669"/>
    <property type="project" value="TreeGrafter"/>
</dbReference>
<dbReference type="SMART" id="SM00335">
    <property type="entry name" value="ANX"/>
    <property type="match status" value="3"/>
</dbReference>
<dbReference type="FunFam" id="1.10.220.10:FF:000009">
    <property type="entry name" value="Annexin"/>
    <property type="match status" value="1"/>
</dbReference>
<keyword evidence="2 7" id="KW-0677">Repeat</keyword>
<comment type="domain">
    <text evidence="7">A pair of annexin repeats may form one binding site for calcium and phospholipid.</text>
</comment>
<dbReference type="GO" id="GO:0009414">
    <property type="term" value="P:response to water deprivation"/>
    <property type="evidence" value="ECO:0007669"/>
    <property type="project" value="TreeGrafter"/>
</dbReference>
<keyword evidence="9" id="KW-1185">Reference proteome</keyword>
<evidence type="ECO:0000256" key="7">
    <source>
        <dbReference type="RuleBase" id="RU003540"/>
    </source>
</evidence>
<dbReference type="InterPro" id="IPR037104">
    <property type="entry name" value="Annexin_sf"/>
</dbReference>
<feature type="binding site" evidence="6">
    <location>
        <position position="278"/>
    </location>
    <ligand>
        <name>Ca(2+)</name>
        <dbReference type="ChEBI" id="CHEBI:29108"/>
        <label>1</label>
    </ligand>
</feature>
<sequence>MHSLEGWGIDRGAIISILGNRSAAQRKLIREAYAQTYKEDLLKALEKGLSGDFERIVLLWTLDPAERDASFANEITRKKNGSYYVIMEIACARTSDELLLARKAYLNRFNKSLEEDLACHTTGDFRKLLVPLVTAYRYEGGEVNMGLAKSEAKILHEKISKKAFSAEELTSILSTRSKAQINATLNCYNDQFGNSINKDLRSKENEEYLALLRATIKCLKCPEKYFEKVLRLSMKGIGTDEETLTRVVVTRADVDMKRIKEEYYKRNSVTLEDAIKGDTSFDYAKMLLTLIGHENN</sequence>
<dbReference type="FunFam" id="1.10.220.10:FF:000006">
    <property type="entry name" value="Annexin"/>
    <property type="match status" value="1"/>
</dbReference>
<gene>
    <name evidence="8" type="ORF">JCGZ_20188</name>
</gene>
<dbReference type="GO" id="GO:0009409">
    <property type="term" value="P:response to cold"/>
    <property type="evidence" value="ECO:0007669"/>
    <property type="project" value="TreeGrafter"/>
</dbReference>